<evidence type="ECO:0000256" key="2">
    <source>
        <dbReference type="SAM" id="MobiDB-lite"/>
    </source>
</evidence>
<dbReference type="PANTHER" id="PTHR15323:SF6">
    <property type="entry name" value="CELL DIVISION CYCLE PROTEIN 123 HOMOLOG"/>
    <property type="match status" value="1"/>
</dbReference>
<evidence type="ECO:0000313" key="3">
    <source>
        <dbReference type="EMBL" id="CAH0101652.1"/>
    </source>
</evidence>
<reference evidence="3" key="1">
    <citation type="submission" date="2021-11" db="EMBL/GenBank/DDBJ databases">
        <authorList>
            <person name="Schell T."/>
        </authorList>
    </citation>
    <scope>NUCLEOTIDE SEQUENCE</scope>
    <source>
        <strain evidence="3">M5</strain>
    </source>
</reference>
<gene>
    <name evidence="3" type="ORF">DGAL_LOCUS3990</name>
</gene>
<evidence type="ECO:0000313" key="4">
    <source>
        <dbReference type="Proteomes" id="UP000789390"/>
    </source>
</evidence>
<dbReference type="Proteomes" id="UP000789390">
    <property type="component" value="Unassembled WGS sequence"/>
</dbReference>
<comment type="similarity">
    <text evidence="1">Belongs to the CDC123 family.</text>
</comment>
<dbReference type="OrthoDB" id="360540at2759"/>
<feature type="region of interest" description="Disordered" evidence="2">
    <location>
        <begin position="56"/>
        <end position="79"/>
    </location>
</feature>
<evidence type="ECO:0008006" key="5">
    <source>
        <dbReference type="Google" id="ProtNLM"/>
    </source>
</evidence>
<organism evidence="3 4">
    <name type="scientific">Daphnia galeata</name>
    <dbReference type="NCBI Taxonomy" id="27404"/>
    <lineage>
        <taxon>Eukaryota</taxon>
        <taxon>Metazoa</taxon>
        <taxon>Ecdysozoa</taxon>
        <taxon>Arthropoda</taxon>
        <taxon>Crustacea</taxon>
        <taxon>Branchiopoda</taxon>
        <taxon>Diplostraca</taxon>
        <taxon>Cladocera</taxon>
        <taxon>Anomopoda</taxon>
        <taxon>Daphniidae</taxon>
        <taxon>Daphnia</taxon>
    </lineage>
</organism>
<keyword evidence="4" id="KW-1185">Reference proteome</keyword>
<dbReference type="PANTHER" id="PTHR15323">
    <property type="entry name" value="D123 PROTEIN"/>
    <property type="match status" value="1"/>
</dbReference>
<sequence length="345" mass="39693">MKSHEILACSFSEWYPLFKKVTFPSKIIPLSQEFVDYLLADNLVLRSDQALLTYDKKDGSNSSDSEDDEEGWAKAESETPALEAPHFEDIDKEIATTIAEFGGKAFIKLNWSSPKDAAWIALNNSLQCHISADVHLLLKSSDFVLHDLTQPFKDCEDQNLEETPVKYDLVLRKWVEINPVNEFRCFVKNKNLIGISQRDDTQFSPYIENEKEDIVRDIISFFKEQIRPKFRLDNYVMDVFRERKDKIVLIDINPYGVTTDSLLFDWNEDLLKITISEASETSSNCVSDTPDFRFIPEESGIRSNPLRRYCVPEDIAHLTSGEDPFKLMDLLKLRSGTQEHNADSD</sequence>
<accession>A0A8J2WCL6</accession>
<dbReference type="EMBL" id="CAKKLH010000063">
    <property type="protein sequence ID" value="CAH0101652.1"/>
    <property type="molecule type" value="Genomic_DNA"/>
</dbReference>
<proteinExistence type="inferred from homology"/>
<protein>
    <recommendedName>
        <fullName evidence="5">Cell division cycle protein 123 homolog</fullName>
    </recommendedName>
</protein>
<comment type="caution">
    <text evidence="3">The sequence shown here is derived from an EMBL/GenBank/DDBJ whole genome shotgun (WGS) entry which is preliminary data.</text>
</comment>
<dbReference type="AlphaFoldDB" id="A0A8J2WCL6"/>
<dbReference type="Pfam" id="PF07065">
    <property type="entry name" value="D123"/>
    <property type="match status" value="1"/>
</dbReference>
<evidence type="ECO:0000256" key="1">
    <source>
        <dbReference type="ARBA" id="ARBA00011047"/>
    </source>
</evidence>
<dbReference type="GO" id="GO:0005737">
    <property type="term" value="C:cytoplasm"/>
    <property type="evidence" value="ECO:0007669"/>
    <property type="project" value="TreeGrafter"/>
</dbReference>
<dbReference type="InterPro" id="IPR009772">
    <property type="entry name" value="CDC123"/>
</dbReference>
<name>A0A8J2WCL6_9CRUS</name>